<protein>
    <submittedName>
        <fullName evidence="1">Uncharacterized protein</fullName>
    </submittedName>
</protein>
<name>A0A0C3B053_SERVB</name>
<organism evidence="1 2">
    <name type="scientific">Serendipita vermifera MAFF 305830</name>
    <dbReference type="NCBI Taxonomy" id="933852"/>
    <lineage>
        <taxon>Eukaryota</taxon>
        <taxon>Fungi</taxon>
        <taxon>Dikarya</taxon>
        <taxon>Basidiomycota</taxon>
        <taxon>Agaricomycotina</taxon>
        <taxon>Agaricomycetes</taxon>
        <taxon>Sebacinales</taxon>
        <taxon>Serendipitaceae</taxon>
        <taxon>Serendipita</taxon>
    </lineage>
</organism>
<dbReference type="OrthoDB" id="5424500at2759"/>
<dbReference type="EMBL" id="KN824319">
    <property type="protein sequence ID" value="KIM24926.1"/>
    <property type="molecule type" value="Genomic_DNA"/>
</dbReference>
<reference evidence="1 2" key="1">
    <citation type="submission" date="2014-04" db="EMBL/GenBank/DDBJ databases">
        <authorList>
            <consortium name="DOE Joint Genome Institute"/>
            <person name="Kuo A."/>
            <person name="Zuccaro A."/>
            <person name="Kohler A."/>
            <person name="Nagy L.G."/>
            <person name="Floudas D."/>
            <person name="Copeland A."/>
            <person name="Barry K.W."/>
            <person name="Cichocki N."/>
            <person name="Veneault-Fourrey C."/>
            <person name="LaButti K."/>
            <person name="Lindquist E.A."/>
            <person name="Lipzen A."/>
            <person name="Lundell T."/>
            <person name="Morin E."/>
            <person name="Murat C."/>
            <person name="Sun H."/>
            <person name="Tunlid A."/>
            <person name="Henrissat B."/>
            <person name="Grigoriev I.V."/>
            <person name="Hibbett D.S."/>
            <person name="Martin F."/>
            <person name="Nordberg H.P."/>
            <person name="Cantor M.N."/>
            <person name="Hua S.X."/>
        </authorList>
    </citation>
    <scope>NUCLEOTIDE SEQUENCE [LARGE SCALE GENOMIC DNA]</scope>
    <source>
        <strain evidence="1 2">MAFF 305830</strain>
    </source>
</reference>
<reference evidence="2" key="2">
    <citation type="submission" date="2015-01" db="EMBL/GenBank/DDBJ databases">
        <title>Evolutionary Origins and Diversification of the Mycorrhizal Mutualists.</title>
        <authorList>
            <consortium name="DOE Joint Genome Institute"/>
            <consortium name="Mycorrhizal Genomics Consortium"/>
            <person name="Kohler A."/>
            <person name="Kuo A."/>
            <person name="Nagy L.G."/>
            <person name="Floudas D."/>
            <person name="Copeland A."/>
            <person name="Barry K.W."/>
            <person name="Cichocki N."/>
            <person name="Veneault-Fourrey C."/>
            <person name="LaButti K."/>
            <person name="Lindquist E.A."/>
            <person name="Lipzen A."/>
            <person name="Lundell T."/>
            <person name="Morin E."/>
            <person name="Murat C."/>
            <person name="Riley R."/>
            <person name="Ohm R."/>
            <person name="Sun H."/>
            <person name="Tunlid A."/>
            <person name="Henrissat B."/>
            <person name="Grigoriev I.V."/>
            <person name="Hibbett D.S."/>
            <person name="Martin F."/>
        </authorList>
    </citation>
    <scope>NUCLEOTIDE SEQUENCE [LARGE SCALE GENOMIC DNA]</scope>
    <source>
        <strain evidence="2">MAFF 305830</strain>
    </source>
</reference>
<evidence type="ECO:0000313" key="2">
    <source>
        <dbReference type="Proteomes" id="UP000054097"/>
    </source>
</evidence>
<proteinExistence type="predicted"/>
<keyword evidence="2" id="KW-1185">Reference proteome</keyword>
<accession>A0A0C3B053</accession>
<dbReference type="Proteomes" id="UP000054097">
    <property type="component" value="Unassembled WGS sequence"/>
</dbReference>
<dbReference type="HOGENOM" id="CLU_018876_1_0_1"/>
<dbReference type="AlphaFoldDB" id="A0A0C3B053"/>
<gene>
    <name evidence="1" type="ORF">M408DRAFT_228604</name>
</gene>
<sequence>MVILFASYGSASRDLLPQSTPFRVQEEQLVGLTHGPKSPIRLLLTRAETAGLVKIKFSHHIFDDSLLDYVYDLTSGHVGAYCDTLEVIKKDEWYRALKIKGHEKYTYQDFILNFEMSTFLQKLSEHGVFSRGLPSRDDLGDPEKKYVESLCEVLQEPSRSLLIRANDDQHDSKNPLRRCLEKGWLFSERADGGMVKYRFASQLHELFTEWLLLRREYLIKDSTIQAFVLKVIEHFSPQNLQTRGDLSSSSTPQSIPEAQFQQEFYRACGIYTGNCVTTFPECGTAKGRIDFFIRSKKWGVEVLRDGHKLYDHSSRFTTGEYGKWIKTGKMDDYIMIDFRSEMPNQAVDINNLLYVVSTDNWNSVKIYDQNLNEIKSVHLLYH</sequence>
<evidence type="ECO:0000313" key="1">
    <source>
        <dbReference type="EMBL" id="KIM24926.1"/>
    </source>
</evidence>